<dbReference type="GO" id="GO:0005829">
    <property type="term" value="C:cytosol"/>
    <property type="evidence" value="ECO:0007669"/>
    <property type="project" value="TreeGrafter"/>
</dbReference>
<keyword evidence="4 6" id="KW-0805">Transcription regulation</keyword>
<dbReference type="InterPro" id="IPR036555">
    <property type="entry name" value="NusA_N_sf"/>
</dbReference>
<evidence type="ECO:0000313" key="12">
    <source>
        <dbReference type="Proteomes" id="UP000070069"/>
    </source>
</evidence>
<dbReference type="Gene3D" id="3.30.1480.10">
    <property type="entry name" value="NusA, N-terminal domain"/>
    <property type="match status" value="1"/>
</dbReference>
<dbReference type="SUPFAM" id="SSF54814">
    <property type="entry name" value="Prokaryotic type KH domain (KH-domain type II)"/>
    <property type="match status" value="2"/>
</dbReference>
<reference evidence="10 12" key="2">
    <citation type="submission" date="2016-02" db="EMBL/GenBank/DDBJ databases">
        <title>A draft genome sequence of Candidatus Phytoplasma oryzae strain Mbita1, the causative agent of Napier Grass stunt disease in Kenya.</title>
        <authorList>
            <person name="Fischer A."/>
            <person name="Santa-Cruz I."/>
            <person name="Wambua L."/>
            <person name="Olds C."/>
            <person name="Midega C."/>
            <person name="Dickinson M."/>
            <person name="Kawicha P."/>
            <person name="Khan Z."/>
            <person name="Masiga D."/>
            <person name="Jores J."/>
            <person name="Bernd S."/>
        </authorList>
    </citation>
    <scope>NUCLEOTIDE SEQUENCE [LARGE SCALE GENOMIC DNA]</scope>
    <source>
        <strain evidence="10">Mbita1</strain>
    </source>
</reference>
<dbReference type="EMBL" id="LTBM01000001">
    <property type="protein sequence ID" value="KXT29422.1"/>
    <property type="molecule type" value="Genomic_DNA"/>
</dbReference>
<dbReference type="InterPro" id="IPR010213">
    <property type="entry name" value="TF_NusA"/>
</dbReference>
<dbReference type="InterPro" id="IPR015946">
    <property type="entry name" value="KH_dom-like_a/b"/>
</dbReference>
<proteinExistence type="inferred from homology"/>
<dbReference type="PANTHER" id="PTHR22648">
    <property type="entry name" value="TRANSCRIPTION TERMINATION FACTOR NUSA"/>
    <property type="match status" value="1"/>
</dbReference>
<dbReference type="EMBL" id="JHUK01000001">
    <property type="protein sequence ID" value="RAM58003.1"/>
    <property type="molecule type" value="Genomic_DNA"/>
</dbReference>
<dbReference type="SUPFAM" id="SSF50249">
    <property type="entry name" value="Nucleic acid-binding proteins"/>
    <property type="match status" value="1"/>
</dbReference>
<dbReference type="AlphaFoldDB" id="A0A139JR42"/>
<comment type="subcellular location">
    <subcellularLocation>
        <location evidence="6">Cytoplasm</location>
    </subcellularLocation>
</comment>
<dbReference type="GO" id="GO:0031564">
    <property type="term" value="P:transcription antitermination"/>
    <property type="evidence" value="ECO:0007669"/>
    <property type="project" value="UniProtKB-UniRule"/>
</dbReference>
<dbReference type="PATRIC" id="fig|203274.3.peg.66"/>
<dbReference type="GO" id="GO:0003723">
    <property type="term" value="F:RNA binding"/>
    <property type="evidence" value="ECO:0007669"/>
    <property type="project" value="UniProtKB-UniRule"/>
</dbReference>
<keyword evidence="6" id="KW-0889">Transcription antitermination</keyword>
<evidence type="ECO:0000256" key="2">
    <source>
        <dbReference type="ARBA" id="ARBA00022490"/>
    </source>
</evidence>
<evidence type="ECO:0000313" key="13">
    <source>
        <dbReference type="Proteomes" id="UP000249343"/>
    </source>
</evidence>
<evidence type="ECO:0000313" key="11">
    <source>
        <dbReference type="EMBL" id="RAM58003.1"/>
    </source>
</evidence>
<dbReference type="GO" id="GO:0003700">
    <property type="term" value="F:DNA-binding transcription factor activity"/>
    <property type="evidence" value="ECO:0007669"/>
    <property type="project" value="InterPro"/>
</dbReference>
<dbReference type="Pfam" id="PF08529">
    <property type="entry name" value="NusA_N"/>
    <property type="match status" value="1"/>
</dbReference>
<dbReference type="HAMAP" id="MF_00945_B">
    <property type="entry name" value="NusA_B"/>
    <property type="match status" value="1"/>
</dbReference>
<dbReference type="NCBIfam" id="TIGR01953">
    <property type="entry name" value="NusA"/>
    <property type="match status" value="1"/>
</dbReference>
<keyword evidence="13" id="KW-1185">Reference proteome</keyword>
<feature type="domain" description="Transcription factor NusA first KH" evidence="8">
    <location>
        <begin position="214"/>
        <end position="289"/>
    </location>
</feature>
<dbReference type="InterPro" id="IPR058582">
    <property type="entry name" value="KH_NusA_2nd"/>
</dbReference>
<protein>
    <recommendedName>
        <fullName evidence="6">Transcription termination/antitermination protein NusA</fullName>
    </recommendedName>
</protein>
<dbReference type="OrthoDB" id="9807233at2"/>
<comment type="caution">
    <text evidence="10">The sequence shown here is derived from an EMBL/GenBank/DDBJ whole genome shotgun (WGS) entry which is preliminary data.</text>
</comment>
<dbReference type="GO" id="GO:0006353">
    <property type="term" value="P:DNA-templated transcription termination"/>
    <property type="evidence" value="ECO:0007669"/>
    <property type="project" value="UniProtKB-UniRule"/>
</dbReference>
<dbReference type="InterPro" id="IPR012340">
    <property type="entry name" value="NA-bd_OB-fold"/>
</dbReference>
<keyword evidence="5 6" id="KW-0804">Transcription</keyword>
<comment type="function">
    <text evidence="6">Participates in both transcription termination and antitermination.</text>
</comment>
<keyword evidence="1 6" id="KW-0806">Transcription termination</keyword>
<name>A0A139JR42_9MOLU</name>
<evidence type="ECO:0000256" key="4">
    <source>
        <dbReference type="ARBA" id="ARBA00023015"/>
    </source>
</evidence>
<evidence type="ECO:0000259" key="7">
    <source>
        <dbReference type="Pfam" id="PF08529"/>
    </source>
</evidence>
<dbReference type="InterPro" id="IPR013735">
    <property type="entry name" value="TF_NusA_N"/>
</dbReference>
<organism evidence="10 12">
    <name type="scientific">Candidatus Phytoplasma oryzae</name>
    <dbReference type="NCBI Taxonomy" id="203274"/>
    <lineage>
        <taxon>Bacteria</taxon>
        <taxon>Bacillati</taxon>
        <taxon>Mycoplasmatota</taxon>
        <taxon>Mollicutes</taxon>
        <taxon>Acholeplasmatales</taxon>
        <taxon>Acholeplasmataceae</taxon>
        <taxon>Candidatus Phytoplasma</taxon>
        <taxon>16SrXI (Rice yellow dwarf group)</taxon>
    </lineage>
</organism>
<feature type="domain" description="Transcription factor NusA N-terminal" evidence="7">
    <location>
        <begin position="5"/>
        <end position="136"/>
    </location>
</feature>
<comment type="similarity">
    <text evidence="6">Belongs to the NusA family.</text>
</comment>
<dbReference type="Pfam" id="PF13184">
    <property type="entry name" value="KH_NusA_1st"/>
    <property type="match status" value="1"/>
</dbReference>
<evidence type="ECO:0000256" key="1">
    <source>
        <dbReference type="ARBA" id="ARBA00022472"/>
    </source>
</evidence>
<dbReference type="PANTHER" id="PTHR22648:SF0">
    <property type="entry name" value="TRANSCRIPTION TERMINATION_ANTITERMINATION PROTEIN NUSA"/>
    <property type="match status" value="1"/>
</dbReference>
<dbReference type="Proteomes" id="UP000249343">
    <property type="component" value="Unassembled WGS sequence"/>
</dbReference>
<keyword evidence="2 6" id="KW-0963">Cytoplasm</keyword>
<dbReference type="InterPro" id="IPR009019">
    <property type="entry name" value="KH_sf_prok-type"/>
</dbReference>
<keyword evidence="3 6" id="KW-0694">RNA-binding</keyword>
<dbReference type="Gene3D" id="2.40.50.140">
    <property type="entry name" value="Nucleic acid-binding proteins"/>
    <property type="match status" value="1"/>
</dbReference>
<evidence type="ECO:0000256" key="5">
    <source>
        <dbReference type="ARBA" id="ARBA00023163"/>
    </source>
</evidence>
<evidence type="ECO:0000256" key="6">
    <source>
        <dbReference type="HAMAP-Rule" id="MF_00945"/>
    </source>
</evidence>
<dbReference type="Gene3D" id="3.30.300.20">
    <property type="match status" value="2"/>
</dbReference>
<evidence type="ECO:0000313" key="10">
    <source>
        <dbReference type="EMBL" id="KXT29422.1"/>
    </source>
</evidence>
<reference evidence="11 13" key="1">
    <citation type="submission" date="2014-04" db="EMBL/GenBank/DDBJ databases">
        <title>Genome study of Napier grass stunt phytoplasma.</title>
        <authorList>
            <person name="Kawicha P."/>
            <person name="Dickinson M."/>
            <person name="Hodgetts J."/>
        </authorList>
    </citation>
    <scope>NUCLEOTIDE SEQUENCE [LARGE SCALE GENOMIC DNA]</scope>
    <source>
        <strain evidence="11 13">NGS-S10</strain>
    </source>
</reference>
<dbReference type="InterPro" id="IPR025249">
    <property type="entry name" value="TF_NusA_KH_1st"/>
</dbReference>
<accession>A0A139JR42</accession>
<comment type="subunit">
    <text evidence="6">Monomer. Binds directly to the core enzyme of the DNA-dependent RNA polymerase and to nascent RNA.</text>
</comment>
<dbReference type="Pfam" id="PF26594">
    <property type="entry name" value="KH_NusA_2nd"/>
    <property type="match status" value="1"/>
</dbReference>
<feature type="domain" description="NusA-like second KH" evidence="9">
    <location>
        <begin position="293"/>
        <end position="357"/>
    </location>
</feature>
<dbReference type="InterPro" id="IPR030842">
    <property type="entry name" value="TF_NusA_bacterial"/>
</dbReference>
<dbReference type="SUPFAM" id="SSF69705">
    <property type="entry name" value="Transcription factor NusA, N-terminal domain"/>
    <property type="match status" value="1"/>
</dbReference>
<evidence type="ECO:0000259" key="8">
    <source>
        <dbReference type="Pfam" id="PF13184"/>
    </source>
</evidence>
<sequence length="360" mass="41792">MKAKDFLDNIEKLSKEYEISNEQTLEALEKGLISGCKKNYQVKSCSVSFDKENNEIFLYKQYLVVDSENIKNSYDNDIAVNFKKNSFLKLEEAQKIKKDIKVGDILNILVDPKEFNFYASKEFKNKFNEELIKKRRENIYNFFKKYEKKIIIAEVISVSEFFFTLRLEKNISTILLKKESLSNDNFYINEKIQVYVVEVRNTNKMPKIFVSRIKKGFVKEIFRDLIPEIQEGIIKIMGISRVPSVRTKIGLFSKDKKIDPIGSCIGEKSNRIKSIINILNGEKINLFLWSDNIEELIFNSLQPAKVHEIVSIDQYNKTSLVLVTPEQASLAIGKLGINVYLASKAIGWDIKIKIIEDKKY</sequence>
<gene>
    <name evidence="6 10" type="primary">nusA</name>
    <name evidence="10" type="ORF">AXA84_0067</name>
    <name evidence="11" type="ORF">DH96_00385</name>
</gene>
<evidence type="ECO:0000259" key="9">
    <source>
        <dbReference type="Pfam" id="PF26594"/>
    </source>
</evidence>
<evidence type="ECO:0000256" key="3">
    <source>
        <dbReference type="ARBA" id="ARBA00022884"/>
    </source>
</evidence>
<dbReference type="RefSeq" id="WP_066539848.1">
    <property type="nucleotide sequence ID" value="NZ_JHUK01000001.1"/>
</dbReference>
<dbReference type="Proteomes" id="UP000070069">
    <property type="component" value="Unassembled WGS sequence"/>
</dbReference>